<accession>A0ABS5VNZ5</accession>
<feature type="domain" description="Fe2OG dioxygenase" evidence="1">
    <location>
        <begin position="119"/>
        <end position="213"/>
    </location>
</feature>
<dbReference type="PANTHER" id="PTHR12463">
    <property type="entry name" value="OXYGENASE-RELATED"/>
    <property type="match status" value="1"/>
</dbReference>
<keyword evidence="2" id="KW-0223">Dioxygenase</keyword>
<dbReference type="Gene3D" id="2.60.120.590">
    <property type="entry name" value="Alpha-ketoglutarate-dependent dioxygenase AlkB-like"/>
    <property type="match status" value="1"/>
</dbReference>
<dbReference type="Proteomes" id="UP000772618">
    <property type="component" value="Unassembled WGS sequence"/>
</dbReference>
<dbReference type="InterPro" id="IPR032857">
    <property type="entry name" value="ALKBH4"/>
</dbReference>
<reference evidence="2 3" key="1">
    <citation type="submission" date="2021-05" db="EMBL/GenBank/DDBJ databases">
        <title>A Polyphasic approach of four new species of the genus Ohtaekwangia: Ohtaekwangia histidinii sp. nov., Ohtaekwangia cretensis sp. nov., Ohtaekwangia indiensis sp. nov., Ohtaekwangia reichenbachii sp. nov. from diverse environment.</title>
        <authorList>
            <person name="Octaviana S."/>
        </authorList>
    </citation>
    <scope>NUCLEOTIDE SEQUENCE [LARGE SCALE GENOMIC DNA]</scope>
    <source>
        <strain evidence="2 3">PWU20</strain>
    </source>
</reference>
<evidence type="ECO:0000259" key="1">
    <source>
        <dbReference type="PROSITE" id="PS51471"/>
    </source>
</evidence>
<dbReference type="InterPro" id="IPR027450">
    <property type="entry name" value="AlkB-like"/>
</dbReference>
<keyword evidence="2" id="KW-0560">Oxidoreductase</keyword>
<name>A0ABS5VNZ5_9BACT</name>
<dbReference type="InterPro" id="IPR037151">
    <property type="entry name" value="AlkB-like_sf"/>
</dbReference>
<evidence type="ECO:0000313" key="2">
    <source>
        <dbReference type="EMBL" id="MBT1702866.1"/>
    </source>
</evidence>
<comment type="caution">
    <text evidence="2">The sequence shown here is derived from an EMBL/GenBank/DDBJ whole genome shotgun (WGS) entry which is preliminary data.</text>
</comment>
<proteinExistence type="predicted"/>
<evidence type="ECO:0000313" key="3">
    <source>
        <dbReference type="Proteomes" id="UP000772618"/>
    </source>
</evidence>
<dbReference type="PROSITE" id="PS51471">
    <property type="entry name" value="FE2OG_OXY"/>
    <property type="match status" value="1"/>
</dbReference>
<gene>
    <name evidence="2" type="ORF">KK060_06225</name>
</gene>
<dbReference type="InterPro" id="IPR005123">
    <property type="entry name" value="Oxoglu/Fe-dep_dioxygenase_dom"/>
</dbReference>
<dbReference type="Pfam" id="PF13532">
    <property type="entry name" value="2OG-FeII_Oxy_2"/>
    <property type="match status" value="1"/>
</dbReference>
<organism evidence="2 3">
    <name type="scientific">Chryseosolibacter indicus</name>
    <dbReference type="NCBI Taxonomy" id="2782351"/>
    <lineage>
        <taxon>Bacteria</taxon>
        <taxon>Pseudomonadati</taxon>
        <taxon>Bacteroidota</taxon>
        <taxon>Cytophagia</taxon>
        <taxon>Cytophagales</taxon>
        <taxon>Chryseotaleaceae</taxon>
        <taxon>Chryseosolibacter</taxon>
    </lineage>
</organism>
<dbReference type="RefSeq" id="WP_254152836.1">
    <property type="nucleotide sequence ID" value="NZ_JAHESD010000009.1"/>
</dbReference>
<dbReference type="PANTHER" id="PTHR12463:SF1">
    <property type="entry name" value="2-OXOGLUTARATE AND FE-DEPENDENT OXYGENASE FAMILY PROTEIN"/>
    <property type="match status" value="1"/>
</dbReference>
<keyword evidence="3" id="KW-1185">Reference proteome</keyword>
<sequence length="218" mass="25292">MESSKSEILFSLLTAFLYHCFLSITMDTLFPINPVTPEGFSYIPEFLSMAEEEKLLHEIKEVQLHTFQFQGYEAKRKVKSFGYDYNFNQRSITKGEPIPEGFDFLLQKISDKLNIDKERFAELLVTEYPVGSVINWHRDAPPFELIAGISLSSDCTFRLRPYDKEKQGRKSIISLPVKRRSLYVIDGASRSEWEHSITPVKAVRYSITLRTLRNDAQH</sequence>
<dbReference type="GO" id="GO:0051213">
    <property type="term" value="F:dioxygenase activity"/>
    <property type="evidence" value="ECO:0007669"/>
    <property type="project" value="UniProtKB-KW"/>
</dbReference>
<protein>
    <submittedName>
        <fullName evidence="2">Alpha-ketoglutarate-dependent dioxygenase AlkB</fullName>
    </submittedName>
</protein>
<dbReference type="EMBL" id="JAHESD010000009">
    <property type="protein sequence ID" value="MBT1702866.1"/>
    <property type="molecule type" value="Genomic_DNA"/>
</dbReference>
<dbReference type="SUPFAM" id="SSF51197">
    <property type="entry name" value="Clavaminate synthase-like"/>
    <property type="match status" value="1"/>
</dbReference>